<protein>
    <recommendedName>
        <fullName evidence="4">F-box domain-containing protein</fullName>
    </recommendedName>
</protein>
<organism evidence="2 3">
    <name type="scientific">Trichosporon asahii var. asahii (strain ATCC 90039 / CBS 2479 / JCM 2466 / KCTC 7840 / NBRC 103889/ NCYC 2677 / UAMH 7654)</name>
    <name type="common">Yeast</name>
    <dbReference type="NCBI Taxonomy" id="1186058"/>
    <lineage>
        <taxon>Eukaryota</taxon>
        <taxon>Fungi</taxon>
        <taxon>Dikarya</taxon>
        <taxon>Basidiomycota</taxon>
        <taxon>Agaricomycotina</taxon>
        <taxon>Tremellomycetes</taxon>
        <taxon>Trichosporonales</taxon>
        <taxon>Trichosporonaceae</taxon>
        <taxon>Trichosporon</taxon>
    </lineage>
</organism>
<dbReference type="RefSeq" id="XP_014183113.1">
    <property type="nucleotide sequence ID" value="XM_014327638.1"/>
</dbReference>
<evidence type="ECO:0000256" key="1">
    <source>
        <dbReference type="SAM" id="MobiDB-lite"/>
    </source>
</evidence>
<reference evidence="2 3" key="1">
    <citation type="journal article" date="2012" name="Eukaryot. Cell">
        <title>Draft genome sequence of CBS 2479, the standard type strain of Trichosporon asahii.</title>
        <authorList>
            <person name="Yang R.Y."/>
            <person name="Li H.T."/>
            <person name="Zhu H."/>
            <person name="Zhou G.P."/>
            <person name="Wang M."/>
            <person name="Wang L."/>
        </authorList>
    </citation>
    <scope>NUCLEOTIDE SEQUENCE [LARGE SCALE GENOMIC DNA]</scope>
    <source>
        <strain evidence="3">ATCC 90039 / CBS 2479 / JCM 2466 / KCTC 7840 / NCYC 2677 / UAMH 7654</strain>
    </source>
</reference>
<accession>J4UIC9</accession>
<dbReference type="Proteomes" id="UP000002748">
    <property type="component" value="Unassembled WGS sequence"/>
</dbReference>
<dbReference type="EMBL" id="ALBS01000057">
    <property type="protein sequence ID" value="EJT51430.1"/>
    <property type="molecule type" value="Genomic_DNA"/>
</dbReference>
<evidence type="ECO:0008006" key="4">
    <source>
        <dbReference type="Google" id="ProtNLM"/>
    </source>
</evidence>
<evidence type="ECO:0000313" key="2">
    <source>
        <dbReference type="EMBL" id="EJT51430.1"/>
    </source>
</evidence>
<dbReference type="KEGG" id="tasa:A1Q1_07402"/>
<name>J4UIC9_TRIAS</name>
<gene>
    <name evidence="2" type="ORF">A1Q1_07402</name>
</gene>
<feature type="region of interest" description="Disordered" evidence="1">
    <location>
        <begin position="1"/>
        <end position="46"/>
    </location>
</feature>
<proteinExistence type="predicted"/>
<sequence length="310" mass="35181">MAQLCSQVQSPPASPTSSGTSEPTDSEASARRASAPPAKGLATHRPPVSLDHRYLPHIIDIIFDVADPSTQIKMSQVCHSWRHRILQRYYHLLNPTGNDEEVTFRHSSDGGQQTLRWPEHQLLLACRVIDITSSGCALDYTWVTTMTDTIRFTNPSSFCCSPPLPRVPFKRLICQNFWPPIVTSQWADITNLIVIYGDDFRTSPANKLMALPHVLPSLRSIVIICRERPNEQRTAQEKEFWMELNGALELWRARAPSRYPRVYIVSANGDRPALPLLMFPTVAWSLDQYKRIIGEKEYEIETEFGKVLAP</sequence>
<dbReference type="VEuPathDB" id="FungiDB:A1Q1_07402"/>
<dbReference type="HOGENOM" id="CLU_960389_0_0_1"/>
<evidence type="ECO:0000313" key="3">
    <source>
        <dbReference type="Proteomes" id="UP000002748"/>
    </source>
</evidence>
<dbReference type="GeneID" id="25990914"/>
<dbReference type="AlphaFoldDB" id="J4UIC9"/>
<comment type="caution">
    <text evidence="2">The sequence shown here is derived from an EMBL/GenBank/DDBJ whole genome shotgun (WGS) entry which is preliminary data.</text>
</comment>